<organism evidence="1 2">
    <name type="scientific">Candidatus Nitrosocosmicus oleophilus</name>
    <dbReference type="NCBI Taxonomy" id="1353260"/>
    <lineage>
        <taxon>Archaea</taxon>
        <taxon>Nitrososphaerota</taxon>
        <taxon>Nitrososphaeria</taxon>
        <taxon>Nitrososphaerales</taxon>
        <taxon>Nitrososphaeraceae</taxon>
        <taxon>Candidatus Nitrosocosmicus</taxon>
    </lineage>
</organism>
<protein>
    <submittedName>
        <fullName evidence="1">Uncharacterized protein</fullName>
    </submittedName>
</protein>
<gene>
    <name evidence="1" type="ORF">NMY3_01553</name>
</gene>
<name>A0A654LZA0_9ARCH</name>
<accession>A0A654LZA0</accession>
<keyword evidence="2" id="KW-1185">Reference proteome</keyword>
<proteinExistence type="predicted"/>
<evidence type="ECO:0000313" key="1">
    <source>
        <dbReference type="EMBL" id="ALI35756.1"/>
    </source>
</evidence>
<evidence type="ECO:0000313" key="2">
    <source>
        <dbReference type="Proteomes" id="UP000058925"/>
    </source>
</evidence>
<dbReference type="KEGG" id="taa:NMY3_01553"/>
<dbReference type="EMBL" id="CP012850">
    <property type="protein sequence ID" value="ALI35756.1"/>
    <property type="molecule type" value="Genomic_DNA"/>
</dbReference>
<sequence>MVNARAQLKKTHIMINHYMNNHFLLHYETNPIEMD</sequence>
<dbReference type="Proteomes" id="UP000058925">
    <property type="component" value="Chromosome"/>
</dbReference>
<reference evidence="2" key="1">
    <citation type="submission" date="2015-10" db="EMBL/GenBank/DDBJ databases">
        <title>Niche specialization of a soil ammonia-oxidizing archaeon, Candidatus Nitrosocosmicus oleophilus.</title>
        <authorList>
            <person name="Jung M.-Y."/>
            <person name="Rhee S.-K."/>
        </authorList>
    </citation>
    <scope>NUCLEOTIDE SEQUENCE [LARGE SCALE GENOMIC DNA]</scope>
    <source>
        <strain evidence="2">MY3</strain>
    </source>
</reference>
<dbReference type="AlphaFoldDB" id="A0A654LZA0"/>